<sequence length="66" mass="7577">MGAENLVICRDCKYTAWLEDYELVEFIQAHGQHKVAIFTSTSFEDLGSFEMVLRTFMGWPVEAEGQ</sequence>
<proteinExistence type="predicted"/>
<organism evidence="1">
    <name type="scientific">marine sediment metagenome</name>
    <dbReference type="NCBI Taxonomy" id="412755"/>
    <lineage>
        <taxon>unclassified sequences</taxon>
        <taxon>metagenomes</taxon>
        <taxon>ecological metagenomes</taxon>
    </lineage>
</organism>
<accession>X1R3J2</accession>
<dbReference type="EMBL" id="BARV01039528">
    <property type="protein sequence ID" value="GAI57685.1"/>
    <property type="molecule type" value="Genomic_DNA"/>
</dbReference>
<evidence type="ECO:0000313" key="1">
    <source>
        <dbReference type="EMBL" id="GAI57685.1"/>
    </source>
</evidence>
<comment type="caution">
    <text evidence="1">The sequence shown here is derived from an EMBL/GenBank/DDBJ whole genome shotgun (WGS) entry which is preliminary data.</text>
</comment>
<protein>
    <submittedName>
        <fullName evidence="1">Uncharacterized protein</fullName>
    </submittedName>
</protein>
<reference evidence="1" key="1">
    <citation type="journal article" date="2014" name="Front. Microbiol.">
        <title>High frequency of phylogenetically diverse reductive dehalogenase-homologous genes in deep subseafloor sedimentary metagenomes.</title>
        <authorList>
            <person name="Kawai M."/>
            <person name="Futagami T."/>
            <person name="Toyoda A."/>
            <person name="Takaki Y."/>
            <person name="Nishi S."/>
            <person name="Hori S."/>
            <person name="Arai W."/>
            <person name="Tsubouchi T."/>
            <person name="Morono Y."/>
            <person name="Uchiyama I."/>
            <person name="Ito T."/>
            <person name="Fujiyama A."/>
            <person name="Inagaki F."/>
            <person name="Takami H."/>
        </authorList>
    </citation>
    <scope>NUCLEOTIDE SEQUENCE</scope>
    <source>
        <strain evidence="1">Expedition CK06-06</strain>
    </source>
</reference>
<dbReference type="AlphaFoldDB" id="X1R3J2"/>
<name>X1R3J2_9ZZZZ</name>
<gene>
    <name evidence="1" type="ORF">S06H3_60559</name>
</gene>